<gene>
    <name evidence="2" type="ORF">G9H71_03840</name>
</gene>
<organism evidence="2 3">
    <name type="scientific">Motilibacter deserti</name>
    <dbReference type="NCBI Taxonomy" id="2714956"/>
    <lineage>
        <taxon>Bacteria</taxon>
        <taxon>Bacillati</taxon>
        <taxon>Actinomycetota</taxon>
        <taxon>Actinomycetes</taxon>
        <taxon>Motilibacterales</taxon>
        <taxon>Motilibacteraceae</taxon>
        <taxon>Motilibacter</taxon>
    </lineage>
</organism>
<comment type="caution">
    <text evidence="2">The sequence shown here is derived from an EMBL/GenBank/DDBJ whole genome shotgun (WGS) entry which is preliminary data.</text>
</comment>
<dbReference type="PANTHER" id="PTHR35567:SF1">
    <property type="entry name" value="CONSERVED FUNGAL PROTEIN (AFU_ORTHOLOGUE AFUA_1G14230)"/>
    <property type="match status" value="1"/>
</dbReference>
<keyword evidence="1" id="KW-0732">Signal</keyword>
<name>A0ABX0GQB7_9ACTN</name>
<dbReference type="InterPro" id="IPR021851">
    <property type="entry name" value="DUF3455"/>
</dbReference>
<feature type="signal peptide" evidence="1">
    <location>
        <begin position="1"/>
        <end position="25"/>
    </location>
</feature>
<reference evidence="2 3" key="1">
    <citation type="submission" date="2020-03" db="EMBL/GenBank/DDBJ databases">
        <title>Two novel Motilibacter sp.</title>
        <authorList>
            <person name="Liu S."/>
        </authorList>
    </citation>
    <scope>NUCLEOTIDE SEQUENCE [LARGE SCALE GENOMIC DNA]</scope>
    <source>
        <strain evidence="2 3">E257</strain>
    </source>
</reference>
<keyword evidence="3" id="KW-1185">Reference proteome</keyword>
<dbReference type="Pfam" id="PF11937">
    <property type="entry name" value="DUF3455"/>
    <property type="match status" value="1"/>
</dbReference>
<dbReference type="Proteomes" id="UP000800981">
    <property type="component" value="Unassembled WGS sequence"/>
</dbReference>
<evidence type="ECO:0000313" key="3">
    <source>
        <dbReference type="Proteomes" id="UP000800981"/>
    </source>
</evidence>
<sequence>MLPGRRALSLGLGAVALLAAAGVGADSSTAAAPAASPTALGGGKHKVPEAVRVPAGNRAVATMDAKGVQVYQCTAGTWTFLEPAAVLGHGSRTAIHFRGPSWESTQDGSLVEGSAVASSPVPGAIAQLLLKATRTRGSGVFGAVTYIQRLETKGGLAPTGACQDGETRGVPYAAEYVFFARA</sequence>
<evidence type="ECO:0000313" key="2">
    <source>
        <dbReference type="EMBL" id="NHC12907.1"/>
    </source>
</evidence>
<proteinExistence type="predicted"/>
<protein>
    <submittedName>
        <fullName evidence="2">DUF3455 domain-containing protein</fullName>
    </submittedName>
</protein>
<feature type="chain" id="PRO_5046324834" evidence="1">
    <location>
        <begin position="26"/>
        <end position="182"/>
    </location>
</feature>
<dbReference type="PANTHER" id="PTHR35567">
    <property type="entry name" value="MALATE DEHYDROGENASE (AFU_ORTHOLOGUE AFUA_2G13800)"/>
    <property type="match status" value="1"/>
</dbReference>
<evidence type="ECO:0000256" key="1">
    <source>
        <dbReference type="SAM" id="SignalP"/>
    </source>
</evidence>
<dbReference type="EMBL" id="JAANNP010000001">
    <property type="protein sequence ID" value="NHC12907.1"/>
    <property type="molecule type" value="Genomic_DNA"/>
</dbReference>
<accession>A0ABX0GQB7</accession>